<dbReference type="PANTHER" id="PTHR34610:SF3">
    <property type="entry name" value="SSL7007 PROTEIN"/>
    <property type="match status" value="1"/>
</dbReference>
<feature type="domain" description="PIN" evidence="1">
    <location>
        <begin position="2"/>
        <end position="118"/>
    </location>
</feature>
<dbReference type="Pfam" id="PF13470">
    <property type="entry name" value="PIN_3"/>
    <property type="match status" value="1"/>
</dbReference>
<dbReference type="SUPFAM" id="SSF88723">
    <property type="entry name" value="PIN domain-like"/>
    <property type="match status" value="1"/>
</dbReference>
<reference evidence="3" key="1">
    <citation type="submission" date="2017-09" db="EMBL/GenBank/DDBJ databases">
        <title>Depth-based differentiation of microbial function through sediment-hosted aquifers and enrichment of novel symbionts in the deep terrestrial subsurface.</title>
        <authorList>
            <person name="Probst A.J."/>
            <person name="Ladd B."/>
            <person name="Jarett J.K."/>
            <person name="Geller-Mcgrath D.E."/>
            <person name="Sieber C.M.K."/>
            <person name="Emerson J.B."/>
            <person name="Anantharaman K."/>
            <person name="Thomas B.C."/>
            <person name="Malmstrom R."/>
            <person name="Stieglmeier M."/>
            <person name="Klingl A."/>
            <person name="Woyke T."/>
            <person name="Ryan C.M."/>
            <person name="Banfield J.F."/>
        </authorList>
    </citation>
    <scope>NUCLEOTIDE SEQUENCE [LARGE SCALE GENOMIC DNA]</scope>
</reference>
<dbReference type="Proteomes" id="UP000228886">
    <property type="component" value="Unassembled WGS sequence"/>
</dbReference>
<evidence type="ECO:0000259" key="1">
    <source>
        <dbReference type="SMART" id="SM00670"/>
    </source>
</evidence>
<comment type="caution">
    <text evidence="2">The sequence shown here is derived from an EMBL/GenBank/DDBJ whole genome shotgun (WGS) entry which is preliminary data.</text>
</comment>
<dbReference type="AlphaFoldDB" id="A0A2M7E818"/>
<sequence length="139" mass="15499">MKRVVLDTNIFVSGLIKKKGSPGEILKAWRKGLFLLIISPEIIEEINRVLREKKFSKRGITDDDIKGLSFALLLNAITVIPTIKVKTIKEDPEDNKFLECALAGKADYIVSGDTKHLQPLKKFQGIPILSPAKFATILI</sequence>
<dbReference type="PANTHER" id="PTHR34610">
    <property type="entry name" value="SSL7007 PROTEIN"/>
    <property type="match status" value="1"/>
</dbReference>
<protein>
    <submittedName>
        <fullName evidence="2">Putative toxin-antitoxin system toxin component, PIN family</fullName>
    </submittedName>
</protein>
<dbReference type="InterPro" id="IPR002716">
    <property type="entry name" value="PIN_dom"/>
</dbReference>
<dbReference type="SMART" id="SM00670">
    <property type="entry name" value="PINc"/>
    <property type="match status" value="1"/>
</dbReference>
<accession>A0A2M7E818</accession>
<dbReference type="Gene3D" id="3.40.50.1010">
    <property type="entry name" value="5'-nuclease"/>
    <property type="match status" value="1"/>
</dbReference>
<dbReference type="InterPro" id="IPR002850">
    <property type="entry name" value="PIN_toxin-like"/>
</dbReference>
<evidence type="ECO:0000313" key="2">
    <source>
        <dbReference type="EMBL" id="PIV63869.1"/>
    </source>
</evidence>
<organism evidence="2 3">
    <name type="scientific">bacterium (Candidatus Ratteibacteria) CG01_land_8_20_14_3_00_40_19</name>
    <dbReference type="NCBI Taxonomy" id="2014290"/>
    <lineage>
        <taxon>Bacteria</taxon>
        <taxon>Candidatus Ratteibacteria</taxon>
    </lineage>
</organism>
<dbReference type="InterPro" id="IPR029060">
    <property type="entry name" value="PIN-like_dom_sf"/>
</dbReference>
<name>A0A2M7E818_9BACT</name>
<proteinExistence type="predicted"/>
<evidence type="ECO:0000313" key="3">
    <source>
        <dbReference type="Proteomes" id="UP000228886"/>
    </source>
</evidence>
<dbReference type="NCBIfam" id="TIGR00305">
    <property type="entry name" value="putative toxin-antitoxin system toxin component, PIN family"/>
    <property type="match status" value="1"/>
</dbReference>
<gene>
    <name evidence="2" type="ORF">COS11_05150</name>
</gene>
<dbReference type="EMBL" id="PETL01000244">
    <property type="protein sequence ID" value="PIV63869.1"/>
    <property type="molecule type" value="Genomic_DNA"/>
</dbReference>